<accession>A0A175VKB2</accession>
<gene>
    <name evidence="1" type="ORF">LCR_05640</name>
</gene>
<reference evidence="1 2" key="1">
    <citation type="submission" date="2016-02" db="EMBL/GenBank/DDBJ databases">
        <title>Draft genome sequence of Aeromonas trota strain 1999lcr isolated from cerebrospinal fluid (CSF).</title>
        <authorList>
            <person name="Dallagassa C.B."/>
            <person name="Prediger K.C."/>
            <person name="Weiss V.A."/>
            <person name="Assis F.E."/>
            <person name="Baura V."/>
            <person name="Cruz L.M."/>
            <person name="Souza E.M."/>
            <person name="Pedrosa F.O."/>
            <person name="Fadel-Picheth C.M."/>
        </authorList>
    </citation>
    <scope>NUCLEOTIDE SEQUENCE [LARGE SCALE GENOMIC DNA]</scope>
    <source>
        <strain evidence="1 2">1999lcr</strain>
    </source>
</reference>
<dbReference type="GO" id="GO:0003951">
    <property type="term" value="F:NAD+ kinase activity"/>
    <property type="evidence" value="ECO:0007669"/>
    <property type="project" value="InterPro"/>
</dbReference>
<dbReference type="PANTHER" id="PTHR40697:SF2">
    <property type="entry name" value="ATP-NAD KINASE-RELATED"/>
    <property type="match status" value="1"/>
</dbReference>
<dbReference type="Pfam" id="PF20143">
    <property type="entry name" value="NAD_kinase_C"/>
    <property type="match status" value="1"/>
</dbReference>
<dbReference type="InterPro" id="IPR002504">
    <property type="entry name" value="NADK"/>
</dbReference>
<dbReference type="PIRSF" id="PIRSF016907">
    <property type="entry name" value="Kin_ATP-NAD"/>
    <property type="match status" value="1"/>
</dbReference>
<dbReference type="EMBL" id="JMGO02000002">
    <property type="protein sequence ID" value="KXU81194.1"/>
    <property type="molecule type" value="Genomic_DNA"/>
</dbReference>
<evidence type="ECO:0000313" key="2">
    <source>
        <dbReference type="Proteomes" id="UP000078435"/>
    </source>
</evidence>
<dbReference type="GO" id="GO:0005524">
    <property type="term" value="F:ATP binding"/>
    <property type="evidence" value="ECO:0007669"/>
    <property type="project" value="UniProtKB-ARBA"/>
</dbReference>
<evidence type="ECO:0000313" key="1">
    <source>
        <dbReference type="EMBL" id="KXU81194.1"/>
    </source>
</evidence>
<keyword evidence="1" id="KW-0808">Transferase</keyword>
<dbReference type="InterPro" id="IPR016064">
    <property type="entry name" value="NAD/diacylglycerol_kinase_sf"/>
</dbReference>
<dbReference type="OrthoDB" id="5511344at2"/>
<dbReference type="PANTHER" id="PTHR40697">
    <property type="entry name" value="ACETOIN CATABOLISM PROTEIN X"/>
    <property type="match status" value="1"/>
</dbReference>
<dbReference type="GO" id="GO:0051287">
    <property type="term" value="F:NAD binding"/>
    <property type="evidence" value="ECO:0007669"/>
    <property type="project" value="UniProtKB-ARBA"/>
</dbReference>
<dbReference type="AlphaFoldDB" id="A0A175VKB2"/>
<dbReference type="InterPro" id="IPR039065">
    <property type="entry name" value="AcoX-like"/>
</dbReference>
<proteinExistence type="predicted"/>
<dbReference type="Pfam" id="PF01513">
    <property type="entry name" value="NAD_kinase"/>
    <property type="match status" value="1"/>
</dbReference>
<sequence>MFRLGLIINPVAGIGGAVGLKGSDGVVEEALARGAVPKAQERARQALLPLCELTERFELLTVAGEMGEALARSLGLPCRIVYHPEGEATSATDTRQAAERMRDAGVDLLLFAGGDGTARDICAAVGESCHVLGIPAGCKIHSGVYGVTPAATGRVAARMIAGELLSLIDAEVMDIDEEAFRAGKVRARHYGQLLVPGDLRYVQAVKQGGKESEELVLADLAAGFVEQMEPDVLYLMGSGSTVAACMAELGLENTLLGVDLVENGRLIGQDLSAAEILTRIRGRRCRLIITLIGGQGHLFGRGNQQLSPEVIRCVGLENIQVLATKSKLAALEGRPLLVDTDDPELNRALSGYLRITTGYKDQVIYPVANPE</sequence>
<protein>
    <submittedName>
        <fullName evidence="1">ATP-NAD kinase</fullName>
    </submittedName>
</protein>
<dbReference type="InterPro" id="IPR011386">
    <property type="entry name" value="Put_ATP-NAD_kin"/>
</dbReference>
<keyword evidence="1" id="KW-0418">Kinase</keyword>
<dbReference type="SUPFAM" id="SSF111331">
    <property type="entry name" value="NAD kinase/diacylglycerol kinase-like"/>
    <property type="match status" value="1"/>
</dbReference>
<comment type="caution">
    <text evidence="1">The sequence shown here is derived from an EMBL/GenBank/DDBJ whole genome shotgun (WGS) entry which is preliminary data.</text>
</comment>
<dbReference type="Proteomes" id="UP000078435">
    <property type="component" value="Unassembled WGS sequence"/>
</dbReference>
<dbReference type="GO" id="GO:0006741">
    <property type="term" value="P:NADP+ biosynthetic process"/>
    <property type="evidence" value="ECO:0007669"/>
    <property type="project" value="InterPro"/>
</dbReference>
<name>A0A175VKB2_AEREN</name>
<dbReference type="RefSeq" id="WP_026457302.1">
    <property type="nucleotide sequence ID" value="NZ_JAAKOF010000005.1"/>
</dbReference>
<organism evidence="1 2">
    <name type="scientific">Aeromonas enteropelogenes</name>
    <name type="common">Aeromonas trota</name>
    <dbReference type="NCBI Taxonomy" id="29489"/>
    <lineage>
        <taxon>Bacteria</taxon>
        <taxon>Pseudomonadati</taxon>
        <taxon>Pseudomonadota</taxon>
        <taxon>Gammaproteobacteria</taxon>
        <taxon>Aeromonadales</taxon>
        <taxon>Aeromonadaceae</taxon>
        <taxon>Aeromonas</taxon>
    </lineage>
</organism>
<dbReference type="STRING" id="29489.VL01_12320"/>